<sequence length="216" mass="23430">MNNLIQTLAARKPLPSLKPEAVWDKDLDAAIASRSGAWTASLQAGSRADGLSFVAGLYLCNESLDASHTLSQNIETPAGSYWHGIMHRMEGDYWNSKYWMRRVGRHPIYPALRQKAVRLLNEPSGLAAIRDGRVQSALADLAASAEWDPSRFVDAVEMIADGQGQDAAAEELLQKIQWHEMCLLLAYCYRSATGDELPAADAGAGASIEDSEGGQA</sequence>
<dbReference type="OrthoDB" id="370799at2"/>
<evidence type="ECO:0000313" key="2">
    <source>
        <dbReference type="Proteomes" id="UP000282311"/>
    </source>
</evidence>
<protein>
    <submittedName>
        <fullName evidence="1">Uncharacterized protein</fullName>
    </submittedName>
</protein>
<accession>A0A3B0CJM9</accession>
<dbReference type="EMBL" id="RBAH01000009">
    <property type="protein sequence ID" value="RKN84206.1"/>
    <property type="molecule type" value="Genomic_DNA"/>
</dbReference>
<proteinExistence type="predicted"/>
<gene>
    <name evidence="1" type="ORF">D7M11_14460</name>
</gene>
<keyword evidence="2" id="KW-1185">Reference proteome</keyword>
<organism evidence="1 2">
    <name type="scientific">Paenibacillus ginsengarvi</name>
    <dbReference type="NCBI Taxonomy" id="400777"/>
    <lineage>
        <taxon>Bacteria</taxon>
        <taxon>Bacillati</taxon>
        <taxon>Bacillota</taxon>
        <taxon>Bacilli</taxon>
        <taxon>Bacillales</taxon>
        <taxon>Paenibacillaceae</taxon>
        <taxon>Paenibacillus</taxon>
    </lineage>
</organism>
<dbReference type="AlphaFoldDB" id="A0A3B0CJM9"/>
<dbReference type="Proteomes" id="UP000282311">
    <property type="component" value="Unassembled WGS sequence"/>
</dbReference>
<dbReference type="RefSeq" id="WP_120747941.1">
    <property type="nucleotide sequence ID" value="NZ_RBAH01000009.1"/>
</dbReference>
<evidence type="ECO:0000313" key="1">
    <source>
        <dbReference type="EMBL" id="RKN84206.1"/>
    </source>
</evidence>
<comment type="caution">
    <text evidence="1">The sequence shown here is derived from an EMBL/GenBank/DDBJ whole genome shotgun (WGS) entry which is preliminary data.</text>
</comment>
<name>A0A3B0CJM9_9BACL</name>
<reference evidence="1 2" key="1">
    <citation type="journal article" date="2007" name="Int. J. Syst. Evol. Microbiol.">
        <title>Paenibacillus ginsengarvi sp. nov., isolated from soil from ginseng cultivation.</title>
        <authorList>
            <person name="Yoon M.H."/>
            <person name="Ten L.N."/>
            <person name="Im W.T."/>
        </authorList>
    </citation>
    <scope>NUCLEOTIDE SEQUENCE [LARGE SCALE GENOMIC DNA]</scope>
    <source>
        <strain evidence="1 2">KCTC 13059</strain>
    </source>
</reference>